<evidence type="ECO:0000259" key="7">
    <source>
        <dbReference type="SMART" id="SM00505"/>
    </source>
</evidence>
<dbReference type="SUPFAM" id="SSF57095">
    <property type="entry name" value="Scorpion toxin-like"/>
    <property type="match status" value="1"/>
</dbReference>
<dbReference type="EMBL" id="SDMP01000018">
    <property type="protein sequence ID" value="RYQ96792.1"/>
    <property type="molecule type" value="Genomic_DNA"/>
</dbReference>
<dbReference type="InterPro" id="IPR036574">
    <property type="entry name" value="Scorpion_toxin-like_sf"/>
</dbReference>
<dbReference type="Proteomes" id="UP000289738">
    <property type="component" value="Chromosome B08"/>
</dbReference>
<dbReference type="SMR" id="A0A444Y4A0"/>
<evidence type="ECO:0000256" key="2">
    <source>
        <dbReference type="ARBA" id="ARBA00022529"/>
    </source>
</evidence>
<feature type="domain" description="Knottins-like" evidence="7">
    <location>
        <begin position="27"/>
        <end position="72"/>
    </location>
</feature>
<keyword evidence="3" id="KW-0295">Fungicide</keyword>
<evidence type="ECO:0000313" key="8">
    <source>
        <dbReference type="EMBL" id="RYQ96792.1"/>
    </source>
</evidence>
<evidence type="ECO:0000256" key="3">
    <source>
        <dbReference type="ARBA" id="ARBA00022577"/>
    </source>
</evidence>
<feature type="signal peptide" evidence="6">
    <location>
        <begin position="1"/>
        <end position="25"/>
    </location>
</feature>
<keyword evidence="4 6" id="KW-0732">Signal</keyword>
<dbReference type="SMART" id="SM00505">
    <property type="entry name" value="Knot1"/>
    <property type="match status" value="1"/>
</dbReference>
<evidence type="ECO:0000256" key="6">
    <source>
        <dbReference type="SAM" id="SignalP"/>
    </source>
</evidence>
<sequence>MEKKMAGFCIFFLILFLAQEYGVEGKECLNLSDKFKGPCLGSKNCDHHCRDIEHLLSGVCRDDFRCWCNRKC</sequence>
<keyword evidence="2" id="KW-0929">Antimicrobial</keyword>
<dbReference type="GO" id="GO:0050832">
    <property type="term" value="P:defense response to fungus"/>
    <property type="evidence" value="ECO:0007669"/>
    <property type="project" value="UniProtKB-KW"/>
</dbReference>
<dbReference type="Gramene" id="arahy.Tifrunner.gnm2.ann2.Ah18g182000.1">
    <property type="protein sequence ID" value="arahy.Tifrunner.gnm2.ann2.Ah18g182000.1-CDS"/>
    <property type="gene ID" value="arahy.Tifrunner.gnm2.ann2.Ah18g182000"/>
</dbReference>
<dbReference type="Pfam" id="PF00304">
    <property type="entry name" value="Gamma-thionin"/>
    <property type="match status" value="1"/>
</dbReference>
<evidence type="ECO:0000256" key="5">
    <source>
        <dbReference type="ARBA" id="ARBA00023157"/>
    </source>
</evidence>
<dbReference type="GO" id="GO:0031640">
    <property type="term" value="P:killing of cells of another organism"/>
    <property type="evidence" value="ECO:0007669"/>
    <property type="project" value="UniProtKB-KW"/>
</dbReference>
<dbReference type="Gene3D" id="3.30.30.10">
    <property type="entry name" value="Knottin, scorpion toxin-like"/>
    <property type="match status" value="1"/>
</dbReference>
<reference evidence="8 9" key="1">
    <citation type="submission" date="2019-01" db="EMBL/GenBank/DDBJ databases">
        <title>Sequencing of cultivated peanut Arachis hypogaea provides insights into genome evolution and oil improvement.</title>
        <authorList>
            <person name="Chen X."/>
        </authorList>
    </citation>
    <scope>NUCLEOTIDE SEQUENCE [LARGE SCALE GENOMIC DNA]</scope>
    <source>
        <strain evidence="9">cv. Fuhuasheng</strain>
        <tissue evidence="8">Leaves</tissue>
    </source>
</reference>
<keyword evidence="9" id="KW-1185">Reference proteome</keyword>
<comment type="similarity">
    <text evidence="1">Belongs to the DEFL family.</text>
</comment>
<protein>
    <recommendedName>
        <fullName evidence="7">Knottins-like domain-containing protein</fullName>
    </recommendedName>
</protein>
<evidence type="ECO:0000256" key="4">
    <source>
        <dbReference type="ARBA" id="ARBA00022729"/>
    </source>
</evidence>
<dbReference type="PROSITE" id="PS00940">
    <property type="entry name" value="GAMMA_THIONIN"/>
    <property type="match status" value="1"/>
</dbReference>
<dbReference type="AlphaFoldDB" id="A0A444Y4A0"/>
<dbReference type="PANTHER" id="PTHR33147">
    <property type="entry name" value="DEFENSIN-LIKE PROTEIN 1"/>
    <property type="match status" value="1"/>
</dbReference>
<dbReference type="InterPro" id="IPR008176">
    <property type="entry name" value="Defensin_plant"/>
</dbReference>
<keyword evidence="5" id="KW-1015">Disulfide bond</keyword>
<dbReference type="PANTHER" id="PTHR33147:SF56">
    <property type="entry name" value="DEFENSIN"/>
    <property type="match status" value="1"/>
</dbReference>
<evidence type="ECO:0000256" key="1">
    <source>
        <dbReference type="ARBA" id="ARBA00006722"/>
    </source>
</evidence>
<dbReference type="InterPro" id="IPR003614">
    <property type="entry name" value="Knottins"/>
</dbReference>
<proteinExistence type="inferred from homology"/>
<gene>
    <name evidence="8" type="ORF">Ahy_B08g092666</name>
</gene>
<accession>A0A444Y4A0</accession>
<organism evidence="8 9">
    <name type="scientific">Arachis hypogaea</name>
    <name type="common">Peanut</name>
    <dbReference type="NCBI Taxonomy" id="3818"/>
    <lineage>
        <taxon>Eukaryota</taxon>
        <taxon>Viridiplantae</taxon>
        <taxon>Streptophyta</taxon>
        <taxon>Embryophyta</taxon>
        <taxon>Tracheophyta</taxon>
        <taxon>Spermatophyta</taxon>
        <taxon>Magnoliopsida</taxon>
        <taxon>eudicotyledons</taxon>
        <taxon>Gunneridae</taxon>
        <taxon>Pentapetalae</taxon>
        <taxon>rosids</taxon>
        <taxon>fabids</taxon>
        <taxon>Fabales</taxon>
        <taxon>Fabaceae</taxon>
        <taxon>Papilionoideae</taxon>
        <taxon>50 kb inversion clade</taxon>
        <taxon>dalbergioids sensu lato</taxon>
        <taxon>Dalbergieae</taxon>
        <taxon>Pterocarpus clade</taxon>
        <taxon>Arachis</taxon>
    </lineage>
</organism>
<feature type="chain" id="PRO_5019207213" description="Knottins-like domain-containing protein" evidence="6">
    <location>
        <begin position="26"/>
        <end position="72"/>
    </location>
</feature>
<comment type="caution">
    <text evidence="8">The sequence shown here is derived from an EMBL/GenBank/DDBJ whole genome shotgun (WGS) entry which is preliminary data.</text>
</comment>
<evidence type="ECO:0000313" key="9">
    <source>
        <dbReference type="Proteomes" id="UP000289738"/>
    </source>
</evidence>
<name>A0A444Y4A0_ARAHY</name>